<protein>
    <recommendedName>
        <fullName evidence="4">RloB domain-containing protein</fullName>
    </recommendedName>
</protein>
<dbReference type="OrthoDB" id="9796523at2"/>
<accession>D9WCU4</accession>
<reference evidence="2 3" key="1">
    <citation type="submission" date="2009-02" db="EMBL/GenBank/DDBJ databases">
        <title>Annotation of Streptomyces hygroscopicus strain ATCC 53653.</title>
        <authorList>
            <consortium name="The Broad Institute Genome Sequencing Platform"/>
            <consortium name="Broad Institute Microbial Sequencing Center"/>
            <person name="Fischbach M."/>
            <person name="Godfrey P."/>
            <person name="Ward D."/>
            <person name="Young S."/>
            <person name="Zeng Q."/>
            <person name="Koehrsen M."/>
            <person name="Alvarado L."/>
            <person name="Berlin A.M."/>
            <person name="Bochicchio J."/>
            <person name="Borenstein D."/>
            <person name="Chapman S.B."/>
            <person name="Chen Z."/>
            <person name="Engels R."/>
            <person name="Freedman E."/>
            <person name="Gellesch M."/>
            <person name="Goldberg J."/>
            <person name="Griggs A."/>
            <person name="Gujja S."/>
            <person name="Heilman E.R."/>
            <person name="Heiman D.I."/>
            <person name="Hepburn T.A."/>
            <person name="Howarth C."/>
            <person name="Jen D."/>
            <person name="Larson L."/>
            <person name="Lewis B."/>
            <person name="Mehta T."/>
            <person name="Park D."/>
            <person name="Pearson M."/>
            <person name="Richards J."/>
            <person name="Roberts A."/>
            <person name="Saif S."/>
            <person name="Shea T.D."/>
            <person name="Shenoy N."/>
            <person name="Sisk P."/>
            <person name="Stolte C."/>
            <person name="Sykes S.N."/>
            <person name="Thomson T."/>
            <person name="Walk T."/>
            <person name="White J."/>
            <person name="Yandava C."/>
            <person name="Straight P."/>
            <person name="Clardy J."/>
            <person name="Hung D."/>
            <person name="Kolter R."/>
            <person name="Mekalanos J."/>
            <person name="Walker S."/>
            <person name="Walsh C.T."/>
            <person name="Wieland-Brown L.C."/>
            <person name="Haas B."/>
            <person name="Nusbaum C."/>
            <person name="Birren B."/>
        </authorList>
    </citation>
    <scope>NUCLEOTIDE SEQUENCE [LARGE SCALE GENOMIC DNA]</scope>
    <source>
        <strain evidence="2 3">ATCC 53653</strain>
    </source>
</reference>
<dbReference type="Proteomes" id="UP000003963">
    <property type="component" value="Unassembled WGS sequence"/>
</dbReference>
<dbReference type="STRING" id="457427.SSOG_02737"/>
<dbReference type="Pfam" id="PF13707">
    <property type="entry name" value="RloB"/>
    <property type="match status" value="1"/>
</dbReference>
<feature type="region of interest" description="Disordered" evidence="1">
    <location>
        <begin position="155"/>
        <end position="185"/>
    </location>
</feature>
<sequence>MNRESLPGRLVGRSARTGNRAQRVVYVAHEGEKTEKDYLQLLERAYRTREGKSSFRLVLMGAAGGLRPMATVDRVLEEAGPHDEKWVLFDRDAADNRDAEIPRAMRKAAENGVQVALSHPSFELWLLLHFKPWTSPESGLDGEIKKQLRQHKDAKGFKEYDRASGERGKGLDGQRAESLLGRGRV</sequence>
<dbReference type="EMBL" id="GG657754">
    <property type="protein sequence ID" value="EFL23023.1"/>
    <property type="molecule type" value="Genomic_DNA"/>
</dbReference>
<keyword evidence="3" id="KW-1185">Reference proteome</keyword>
<evidence type="ECO:0000256" key="1">
    <source>
        <dbReference type="SAM" id="MobiDB-lite"/>
    </source>
</evidence>
<evidence type="ECO:0008006" key="4">
    <source>
        <dbReference type="Google" id="ProtNLM"/>
    </source>
</evidence>
<evidence type="ECO:0000313" key="3">
    <source>
        <dbReference type="Proteomes" id="UP000003963"/>
    </source>
</evidence>
<evidence type="ECO:0000313" key="2">
    <source>
        <dbReference type="EMBL" id="EFL23023.1"/>
    </source>
</evidence>
<name>D9WCU4_9ACTN</name>
<dbReference type="AlphaFoldDB" id="D9WCU4"/>
<proteinExistence type="predicted"/>
<dbReference type="RefSeq" id="WP_009714842.1">
    <property type="nucleotide sequence ID" value="NZ_GG657754.1"/>
</dbReference>
<organism evidence="2 3">
    <name type="scientific">Streptomyces himastatinicus ATCC 53653</name>
    <dbReference type="NCBI Taxonomy" id="457427"/>
    <lineage>
        <taxon>Bacteria</taxon>
        <taxon>Bacillati</taxon>
        <taxon>Actinomycetota</taxon>
        <taxon>Actinomycetes</taxon>
        <taxon>Kitasatosporales</taxon>
        <taxon>Streptomycetaceae</taxon>
        <taxon>Streptomyces</taxon>
        <taxon>Streptomyces violaceusniger group</taxon>
    </lineage>
</organism>
<dbReference type="HOGENOM" id="CLU_1460502_0_0_11"/>
<feature type="compositionally biased region" description="Basic and acidic residues" evidence="1">
    <location>
        <begin position="155"/>
        <end position="175"/>
    </location>
</feature>
<gene>
    <name evidence="2" type="ORF">SSOG_02737</name>
</gene>
<dbReference type="InterPro" id="IPR025591">
    <property type="entry name" value="RloB"/>
</dbReference>